<name>A0A9D4D7G1_DREPO</name>
<keyword evidence="6" id="KW-1185">Reference proteome</keyword>
<feature type="domain" description="DDE Tnp4" evidence="3">
    <location>
        <begin position="149"/>
        <end position="306"/>
    </location>
</feature>
<sequence>MNNCSIEKDIGIQCNKPELVAEDIVSDDMCMFYTGLPNKEVFNAIFSELDDAEERTNRSGNGENKGRPRTLRLVDEFLLVLIRLRLGLLLEDLAYRFRISKATCSNINKQWIMYLSVKLASMIPWISRRFIRENMPAKFKKYPHCRVIIDCTEFYTQNPQSLAAKTLLYSHYKSHMTWKALIGISPTGVITFVSDLWSGGISDKQITIKSGLLELCEAGDAVMADKGFLISDLTTPRGLHLIIPPMKFQRFNRRQVEETRRIANLRIDVERAMERLKNFRILQGVMPITMSKQASHILKICAALSNVHPPLIQDN</sequence>
<evidence type="ECO:0000259" key="4">
    <source>
        <dbReference type="Pfam" id="PF13613"/>
    </source>
</evidence>
<organism evidence="5 6">
    <name type="scientific">Dreissena polymorpha</name>
    <name type="common">Zebra mussel</name>
    <name type="synonym">Mytilus polymorpha</name>
    <dbReference type="NCBI Taxonomy" id="45954"/>
    <lineage>
        <taxon>Eukaryota</taxon>
        <taxon>Metazoa</taxon>
        <taxon>Spiralia</taxon>
        <taxon>Lophotrochozoa</taxon>
        <taxon>Mollusca</taxon>
        <taxon>Bivalvia</taxon>
        <taxon>Autobranchia</taxon>
        <taxon>Heteroconchia</taxon>
        <taxon>Euheterodonta</taxon>
        <taxon>Imparidentia</taxon>
        <taxon>Neoheterodontei</taxon>
        <taxon>Myida</taxon>
        <taxon>Dreissenoidea</taxon>
        <taxon>Dreissenidae</taxon>
        <taxon>Dreissena</taxon>
    </lineage>
</organism>
<evidence type="ECO:0000259" key="3">
    <source>
        <dbReference type="Pfam" id="PF13359"/>
    </source>
</evidence>
<protein>
    <recommendedName>
        <fullName evidence="7">DDE Tnp4 domain-containing protein</fullName>
    </recommendedName>
</protein>
<evidence type="ECO:0000256" key="1">
    <source>
        <dbReference type="ARBA" id="ARBA00001968"/>
    </source>
</evidence>
<evidence type="ECO:0000256" key="2">
    <source>
        <dbReference type="ARBA" id="ARBA00022723"/>
    </source>
</evidence>
<dbReference type="Pfam" id="PF13613">
    <property type="entry name" value="HTH_Tnp_4"/>
    <property type="match status" value="1"/>
</dbReference>
<reference evidence="5" key="2">
    <citation type="submission" date="2020-11" db="EMBL/GenBank/DDBJ databases">
        <authorList>
            <person name="McCartney M.A."/>
            <person name="Auch B."/>
            <person name="Kono T."/>
            <person name="Mallez S."/>
            <person name="Becker A."/>
            <person name="Gohl D.M."/>
            <person name="Silverstein K.A.T."/>
            <person name="Koren S."/>
            <person name="Bechman K.B."/>
            <person name="Herman A."/>
            <person name="Abrahante J.E."/>
            <person name="Garbe J."/>
        </authorList>
    </citation>
    <scope>NUCLEOTIDE SEQUENCE</scope>
    <source>
        <strain evidence="5">Duluth1</strain>
        <tissue evidence="5">Whole animal</tissue>
    </source>
</reference>
<dbReference type="Pfam" id="PF13359">
    <property type="entry name" value="DDE_Tnp_4"/>
    <property type="match status" value="1"/>
</dbReference>
<dbReference type="PANTHER" id="PTHR23080">
    <property type="entry name" value="THAP DOMAIN PROTEIN"/>
    <property type="match status" value="1"/>
</dbReference>
<dbReference type="Proteomes" id="UP000828390">
    <property type="component" value="Unassembled WGS sequence"/>
</dbReference>
<gene>
    <name evidence="5" type="ORF">DPMN_046081</name>
</gene>
<feature type="domain" description="Transposase Helix-turn-helix" evidence="4">
    <location>
        <begin position="71"/>
        <end position="119"/>
    </location>
</feature>
<dbReference type="InterPro" id="IPR027805">
    <property type="entry name" value="Transposase_HTH_dom"/>
</dbReference>
<accession>A0A9D4D7G1</accession>
<comment type="cofactor">
    <cofactor evidence="1">
        <name>a divalent metal cation</name>
        <dbReference type="ChEBI" id="CHEBI:60240"/>
    </cofactor>
</comment>
<keyword evidence="2" id="KW-0479">Metal-binding</keyword>
<dbReference type="AlphaFoldDB" id="A0A9D4D7G1"/>
<proteinExistence type="predicted"/>
<dbReference type="EMBL" id="JAIWYP010000011">
    <property type="protein sequence ID" value="KAH3739429.1"/>
    <property type="molecule type" value="Genomic_DNA"/>
</dbReference>
<evidence type="ECO:0000313" key="5">
    <source>
        <dbReference type="EMBL" id="KAH3739429.1"/>
    </source>
</evidence>
<dbReference type="InterPro" id="IPR027806">
    <property type="entry name" value="HARBI1_dom"/>
</dbReference>
<dbReference type="GO" id="GO:0046872">
    <property type="term" value="F:metal ion binding"/>
    <property type="evidence" value="ECO:0007669"/>
    <property type="project" value="UniProtKB-KW"/>
</dbReference>
<evidence type="ECO:0008006" key="7">
    <source>
        <dbReference type="Google" id="ProtNLM"/>
    </source>
</evidence>
<comment type="caution">
    <text evidence="5">The sequence shown here is derived from an EMBL/GenBank/DDBJ whole genome shotgun (WGS) entry which is preliminary data.</text>
</comment>
<reference evidence="5" key="1">
    <citation type="journal article" date="2019" name="bioRxiv">
        <title>The Genome of the Zebra Mussel, Dreissena polymorpha: A Resource for Invasive Species Research.</title>
        <authorList>
            <person name="McCartney M.A."/>
            <person name="Auch B."/>
            <person name="Kono T."/>
            <person name="Mallez S."/>
            <person name="Zhang Y."/>
            <person name="Obille A."/>
            <person name="Becker A."/>
            <person name="Abrahante J.E."/>
            <person name="Garbe J."/>
            <person name="Badalamenti J.P."/>
            <person name="Herman A."/>
            <person name="Mangelson H."/>
            <person name="Liachko I."/>
            <person name="Sullivan S."/>
            <person name="Sone E.D."/>
            <person name="Koren S."/>
            <person name="Silverstein K.A.T."/>
            <person name="Beckman K.B."/>
            <person name="Gohl D.M."/>
        </authorList>
    </citation>
    <scope>NUCLEOTIDE SEQUENCE</scope>
    <source>
        <strain evidence="5">Duluth1</strain>
        <tissue evidence="5">Whole animal</tissue>
    </source>
</reference>
<evidence type="ECO:0000313" key="6">
    <source>
        <dbReference type="Proteomes" id="UP000828390"/>
    </source>
</evidence>